<evidence type="ECO:0000256" key="1">
    <source>
        <dbReference type="ARBA" id="ARBA00004496"/>
    </source>
</evidence>
<dbReference type="GO" id="GO:0006434">
    <property type="term" value="P:seryl-tRNA aminoacylation"/>
    <property type="evidence" value="ECO:0007669"/>
    <property type="project" value="UniProtKB-UniRule"/>
</dbReference>
<dbReference type="InterPro" id="IPR045864">
    <property type="entry name" value="aa-tRNA-synth_II/BPL/LPL"/>
</dbReference>
<dbReference type="InterPro" id="IPR015866">
    <property type="entry name" value="Ser-tRNA-synth_1_N"/>
</dbReference>
<dbReference type="CDD" id="cd00770">
    <property type="entry name" value="SerRS_core"/>
    <property type="match status" value="1"/>
</dbReference>
<dbReference type="RefSeq" id="WP_025332629.1">
    <property type="nucleotide sequence ID" value="NZ_CP004078.1"/>
</dbReference>
<proteinExistence type="inferred from homology"/>
<dbReference type="NCBIfam" id="TIGR00414">
    <property type="entry name" value="serS"/>
    <property type="match status" value="1"/>
</dbReference>
<organism evidence="17 18">
    <name type="scientific">Paenibacillus sabinae T27</name>
    <dbReference type="NCBI Taxonomy" id="1268072"/>
    <lineage>
        <taxon>Bacteria</taxon>
        <taxon>Bacillati</taxon>
        <taxon>Bacillota</taxon>
        <taxon>Bacilli</taxon>
        <taxon>Bacillales</taxon>
        <taxon>Paenibacillaceae</taxon>
        <taxon>Paenibacillus</taxon>
    </lineage>
</organism>
<dbReference type="SUPFAM" id="SSF46589">
    <property type="entry name" value="tRNA-binding arm"/>
    <property type="match status" value="1"/>
</dbReference>
<evidence type="ECO:0000256" key="2">
    <source>
        <dbReference type="ARBA" id="ARBA00005045"/>
    </source>
</evidence>
<dbReference type="SUPFAM" id="SSF55681">
    <property type="entry name" value="Class II aaRS and biotin synthetases"/>
    <property type="match status" value="1"/>
</dbReference>
<name>X4Z5G4_9BACL</name>
<keyword evidence="15" id="KW-0175">Coiled coil</keyword>
<dbReference type="PATRIC" id="fig|1268072.3.peg.80"/>
<evidence type="ECO:0000256" key="15">
    <source>
        <dbReference type="SAM" id="Coils"/>
    </source>
</evidence>
<evidence type="ECO:0000256" key="10">
    <source>
        <dbReference type="ARBA" id="ARBA00047929"/>
    </source>
</evidence>
<keyword evidence="4 12" id="KW-0963">Cytoplasm</keyword>
<dbReference type="HAMAP" id="MF_00176">
    <property type="entry name" value="Ser_tRNA_synth_type1"/>
    <property type="match status" value="1"/>
</dbReference>
<keyword evidence="5 12" id="KW-0436">Ligase</keyword>
<reference evidence="17 18" key="1">
    <citation type="journal article" date="2014" name="PLoS Genet.">
        <title>Comparative Genomic Analysis of N2-Fixing and Non-N2-Fixing Paenibacillus spp.: Organization, Evolution and Expression of the Nitrogen Fixation Genes.</title>
        <authorList>
            <person name="Xie J.B."/>
            <person name="Du Z."/>
            <person name="Bai L."/>
            <person name="Tian C."/>
            <person name="Zhang Y."/>
            <person name="Xie J.Y."/>
            <person name="Wang T."/>
            <person name="Liu X."/>
            <person name="Chen X."/>
            <person name="Cheng Q."/>
            <person name="Chen S."/>
            <person name="Li J."/>
        </authorList>
    </citation>
    <scope>NUCLEOTIDE SEQUENCE [LARGE SCALE GENOMIC DNA]</scope>
    <source>
        <strain evidence="17 18">T27</strain>
    </source>
</reference>
<comment type="domain">
    <text evidence="12">Consists of two distinct domains, a catalytic core and a N-terminal extension that is involved in tRNA binding.</text>
</comment>
<evidence type="ECO:0000256" key="12">
    <source>
        <dbReference type="HAMAP-Rule" id="MF_00176"/>
    </source>
</evidence>
<evidence type="ECO:0000256" key="13">
    <source>
        <dbReference type="PIRSR" id="PIRSR001529-1"/>
    </source>
</evidence>
<dbReference type="InterPro" id="IPR002317">
    <property type="entry name" value="Ser-tRNA-ligase_type_1"/>
</dbReference>
<comment type="caution">
    <text evidence="12">Lacks conserved residue(s) required for the propagation of feature annotation.</text>
</comment>
<dbReference type="PIRSF" id="PIRSF001529">
    <property type="entry name" value="Ser-tRNA-synth_IIa"/>
    <property type="match status" value="1"/>
</dbReference>
<gene>
    <name evidence="12" type="primary">serS</name>
    <name evidence="17" type="ORF">PSAB_00385</name>
</gene>
<evidence type="ECO:0000256" key="3">
    <source>
        <dbReference type="ARBA" id="ARBA00010728"/>
    </source>
</evidence>
<evidence type="ECO:0000256" key="4">
    <source>
        <dbReference type="ARBA" id="ARBA00022490"/>
    </source>
</evidence>
<evidence type="ECO:0000256" key="14">
    <source>
        <dbReference type="PIRSR" id="PIRSR001529-2"/>
    </source>
</evidence>
<comment type="subunit">
    <text evidence="12">Homodimer. The tRNA molecule binds across the dimer.</text>
</comment>
<keyword evidence="18" id="KW-1185">Reference proteome</keyword>
<dbReference type="InterPro" id="IPR010978">
    <property type="entry name" value="tRNA-bd_arm"/>
</dbReference>
<comment type="function">
    <text evidence="12">Catalyzes the attachment of serine to tRNA(Ser). Is also able to aminoacylate tRNA(Sec) with serine, to form the misacylated tRNA L-seryl-tRNA(Sec), which will be further converted into selenocysteinyl-tRNA(Sec).</text>
</comment>
<feature type="binding site" evidence="13">
    <location>
        <position position="383"/>
    </location>
    <ligand>
        <name>L-serine</name>
        <dbReference type="ChEBI" id="CHEBI:33384"/>
    </ligand>
</feature>
<evidence type="ECO:0000256" key="5">
    <source>
        <dbReference type="ARBA" id="ARBA00022598"/>
    </source>
</evidence>
<comment type="catalytic activity">
    <reaction evidence="10 12">
        <text>tRNA(Sec) + L-serine + ATP = L-seryl-tRNA(Sec) + AMP + diphosphate + H(+)</text>
        <dbReference type="Rhea" id="RHEA:42580"/>
        <dbReference type="Rhea" id="RHEA-COMP:9742"/>
        <dbReference type="Rhea" id="RHEA-COMP:10128"/>
        <dbReference type="ChEBI" id="CHEBI:15378"/>
        <dbReference type="ChEBI" id="CHEBI:30616"/>
        <dbReference type="ChEBI" id="CHEBI:33019"/>
        <dbReference type="ChEBI" id="CHEBI:33384"/>
        <dbReference type="ChEBI" id="CHEBI:78442"/>
        <dbReference type="ChEBI" id="CHEBI:78533"/>
        <dbReference type="ChEBI" id="CHEBI:456215"/>
        <dbReference type="EC" id="6.1.1.11"/>
    </reaction>
</comment>
<comment type="similarity">
    <text evidence="3 12">Belongs to the class-II aminoacyl-tRNA synthetase family. Type-1 seryl-tRNA synthetase subfamily.</text>
</comment>
<dbReference type="Proteomes" id="UP000019772">
    <property type="component" value="Chromosome"/>
</dbReference>
<dbReference type="InterPro" id="IPR006195">
    <property type="entry name" value="aa-tRNA-synth_II"/>
</dbReference>
<feature type="binding site" evidence="12 13">
    <location>
        <position position="285"/>
    </location>
    <ligand>
        <name>L-serine</name>
        <dbReference type="ChEBI" id="CHEBI:33384"/>
    </ligand>
</feature>
<protein>
    <recommendedName>
        <fullName evidence="12">Serine--tRNA ligase</fullName>
        <ecNumber evidence="12">6.1.1.11</ecNumber>
    </recommendedName>
    <alternativeName>
        <fullName evidence="12">Seryl-tRNA synthetase</fullName>
        <shortName evidence="12">SerRS</shortName>
    </alternativeName>
    <alternativeName>
        <fullName evidence="12">Seryl-tRNA(Ser/Sec) synthetase</fullName>
    </alternativeName>
</protein>
<evidence type="ECO:0000256" key="6">
    <source>
        <dbReference type="ARBA" id="ARBA00022741"/>
    </source>
</evidence>
<dbReference type="eggNOG" id="COG0172">
    <property type="taxonomic scope" value="Bacteria"/>
</dbReference>
<feature type="binding site" evidence="12 14">
    <location>
        <begin position="349"/>
        <end position="352"/>
    </location>
    <ligand>
        <name>ATP</name>
        <dbReference type="ChEBI" id="CHEBI:30616"/>
    </ligand>
</feature>
<comment type="catalytic activity">
    <reaction evidence="11 12">
        <text>tRNA(Ser) + L-serine + ATP = L-seryl-tRNA(Ser) + AMP + diphosphate + H(+)</text>
        <dbReference type="Rhea" id="RHEA:12292"/>
        <dbReference type="Rhea" id="RHEA-COMP:9669"/>
        <dbReference type="Rhea" id="RHEA-COMP:9703"/>
        <dbReference type="ChEBI" id="CHEBI:15378"/>
        <dbReference type="ChEBI" id="CHEBI:30616"/>
        <dbReference type="ChEBI" id="CHEBI:33019"/>
        <dbReference type="ChEBI" id="CHEBI:33384"/>
        <dbReference type="ChEBI" id="CHEBI:78442"/>
        <dbReference type="ChEBI" id="CHEBI:78533"/>
        <dbReference type="ChEBI" id="CHEBI:456215"/>
        <dbReference type="EC" id="6.1.1.11"/>
    </reaction>
</comment>
<dbReference type="PROSITE" id="PS50862">
    <property type="entry name" value="AA_TRNA_LIGASE_II"/>
    <property type="match status" value="1"/>
</dbReference>
<dbReference type="Gene3D" id="3.30.930.10">
    <property type="entry name" value="Bira Bifunctional Protein, Domain 2"/>
    <property type="match status" value="1"/>
</dbReference>
<evidence type="ECO:0000256" key="8">
    <source>
        <dbReference type="ARBA" id="ARBA00022917"/>
    </source>
</evidence>
<dbReference type="PANTHER" id="PTHR43697:SF1">
    <property type="entry name" value="SERINE--TRNA LIGASE"/>
    <property type="match status" value="1"/>
</dbReference>
<dbReference type="HOGENOM" id="CLU_023797_1_1_9"/>
<dbReference type="Gene3D" id="1.10.287.40">
    <property type="entry name" value="Serine-tRNA synthetase, tRNA binding domain"/>
    <property type="match status" value="1"/>
</dbReference>
<dbReference type="Pfam" id="PF02403">
    <property type="entry name" value="Seryl_tRNA_N"/>
    <property type="match status" value="1"/>
</dbReference>
<dbReference type="GO" id="GO:0016740">
    <property type="term" value="F:transferase activity"/>
    <property type="evidence" value="ECO:0007669"/>
    <property type="project" value="UniProtKB-ARBA"/>
</dbReference>
<feature type="binding site" evidence="12">
    <location>
        <position position="385"/>
    </location>
    <ligand>
        <name>L-serine</name>
        <dbReference type="ChEBI" id="CHEBI:33384"/>
    </ligand>
</feature>
<feature type="binding site" evidence="13">
    <location>
        <position position="231"/>
    </location>
    <ligand>
        <name>L-serine</name>
        <dbReference type="ChEBI" id="CHEBI:33384"/>
    </ligand>
</feature>
<dbReference type="GO" id="GO:0005524">
    <property type="term" value="F:ATP binding"/>
    <property type="evidence" value="ECO:0007669"/>
    <property type="project" value="UniProtKB-UniRule"/>
</dbReference>
<keyword evidence="8 12" id="KW-0648">Protein biosynthesis</keyword>
<dbReference type="InterPro" id="IPR002314">
    <property type="entry name" value="aa-tRNA-synt_IIb"/>
</dbReference>
<dbReference type="STRING" id="1268072.PSAB_00385"/>
<evidence type="ECO:0000313" key="18">
    <source>
        <dbReference type="Proteomes" id="UP000019772"/>
    </source>
</evidence>
<evidence type="ECO:0000256" key="7">
    <source>
        <dbReference type="ARBA" id="ARBA00022840"/>
    </source>
</evidence>
<dbReference type="Pfam" id="PF00587">
    <property type="entry name" value="tRNA-synt_2b"/>
    <property type="match status" value="1"/>
</dbReference>
<comment type="pathway">
    <text evidence="2 12">Aminoacyl-tRNA biosynthesis; selenocysteinyl-tRNA(Sec) biosynthesis; L-seryl-tRNA(Sec) from L-serine and tRNA(Sec): step 1/1.</text>
</comment>
<feature type="binding site" evidence="12">
    <location>
        <begin position="231"/>
        <end position="233"/>
    </location>
    <ligand>
        <name>L-serine</name>
        <dbReference type="ChEBI" id="CHEBI:33384"/>
    </ligand>
</feature>
<dbReference type="EMBL" id="CP004078">
    <property type="protein sequence ID" value="AHV95021.1"/>
    <property type="molecule type" value="Genomic_DNA"/>
</dbReference>
<evidence type="ECO:0000313" key="17">
    <source>
        <dbReference type="EMBL" id="AHV95021.1"/>
    </source>
</evidence>
<dbReference type="KEGG" id="psab:PSAB_00385"/>
<evidence type="ECO:0000256" key="11">
    <source>
        <dbReference type="ARBA" id="ARBA00048823"/>
    </source>
</evidence>
<dbReference type="InterPro" id="IPR042103">
    <property type="entry name" value="SerRS_1_N_sf"/>
</dbReference>
<dbReference type="GO" id="GO:0140096">
    <property type="term" value="F:catalytic activity, acting on a protein"/>
    <property type="evidence" value="ECO:0007669"/>
    <property type="project" value="UniProtKB-ARBA"/>
</dbReference>
<dbReference type="AlphaFoldDB" id="X4Z5G4"/>
<dbReference type="PANTHER" id="PTHR43697">
    <property type="entry name" value="SERYL-TRNA SYNTHETASE"/>
    <property type="match status" value="1"/>
</dbReference>
<keyword evidence="7 12" id="KW-0067">ATP-binding</keyword>
<keyword evidence="6 12" id="KW-0547">Nucleotide-binding</keyword>
<evidence type="ECO:0000259" key="16">
    <source>
        <dbReference type="PROSITE" id="PS50862"/>
    </source>
</evidence>
<comment type="subcellular location">
    <subcellularLocation>
        <location evidence="1 12">Cytoplasm</location>
    </subcellularLocation>
</comment>
<dbReference type="GO" id="GO:0005737">
    <property type="term" value="C:cytoplasm"/>
    <property type="evidence" value="ECO:0007669"/>
    <property type="project" value="UniProtKB-SubCell"/>
</dbReference>
<accession>X4Z5G4</accession>
<dbReference type="GO" id="GO:0004828">
    <property type="term" value="F:serine-tRNA ligase activity"/>
    <property type="evidence" value="ECO:0007669"/>
    <property type="project" value="UniProtKB-UniRule"/>
</dbReference>
<evidence type="ECO:0000256" key="9">
    <source>
        <dbReference type="ARBA" id="ARBA00023146"/>
    </source>
</evidence>
<dbReference type="UniPathway" id="UPA00906">
    <property type="reaction ID" value="UER00895"/>
</dbReference>
<dbReference type="PRINTS" id="PR00981">
    <property type="entry name" value="TRNASYNTHSER"/>
</dbReference>
<dbReference type="EC" id="6.1.1.11" evidence="12"/>
<feature type="domain" description="Aminoacyl-transfer RNA synthetases class-II family profile" evidence="16">
    <location>
        <begin position="172"/>
        <end position="410"/>
    </location>
</feature>
<sequence>MLDVKILRTDYAKVEEALDKRGKSQDLISGFPALDLRRRELLQETESLKNRRNTVSGEVARKKKNGESADELIAEMRNVSDRIKELDDEVRELENQISELMLSIPNIPHESVPVGKSEEENVEVRRWSQPREFSFTPKSHWELAQNLDILDFEAAAKVTGSRFVFYKGLGARLERAVINFMMDLHSGEHQYEEMLPPYIVNKDSLYGTGQLPKFEEDLFKLRDTEYYLIPTAEVPVTNYYREEILNASDLPKYFVAYSSCFRSEAGSAGRDTRGLIRQHQFNKVELVKLTSPETSYEELEKMTADAESVLQLLELPYRVLALCTGDMGFTAAKTYDLEVWLPESGMYREISSCSNTEDFQARRANIRFRKEPKAKPEFVHTLNGSALAVGRTVAAILENYQQEDGSVLIPERLQPYMGNVKAIRPKTNQ</sequence>
<dbReference type="InterPro" id="IPR033729">
    <property type="entry name" value="SerRS_core"/>
</dbReference>
<dbReference type="OrthoDB" id="9804647at2"/>
<feature type="binding site" evidence="12 14">
    <location>
        <begin position="262"/>
        <end position="264"/>
    </location>
    <ligand>
        <name>ATP</name>
        <dbReference type="ChEBI" id="CHEBI:30616"/>
    </ligand>
</feature>
<dbReference type="GO" id="GO:0016260">
    <property type="term" value="P:selenocysteine biosynthetic process"/>
    <property type="evidence" value="ECO:0007669"/>
    <property type="project" value="UniProtKB-UniRule"/>
</dbReference>
<feature type="binding site" evidence="13">
    <location>
        <position position="262"/>
    </location>
    <ligand>
        <name>L-serine</name>
        <dbReference type="ChEBI" id="CHEBI:33384"/>
    </ligand>
</feature>
<feature type="coiled-coil region" evidence="15">
    <location>
        <begin position="69"/>
        <end position="103"/>
    </location>
</feature>
<keyword evidence="9 12" id="KW-0030">Aminoacyl-tRNA synthetase</keyword>